<dbReference type="AlphaFoldDB" id="A0A3B4B7H9"/>
<dbReference type="InterPro" id="IPR004108">
    <property type="entry name" value="Fe_hydrogenase_lsu_C"/>
</dbReference>
<accession>A0A3B4B7H9</accession>
<dbReference type="Gene3D" id="3.40.50.1780">
    <property type="match status" value="2"/>
</dbReference>
<organism evidence="3 4">
    <name type="scientific">Periophthalmus magnuspinnatus</name>
    <dbReference type="NCBI Taxonomy" id="409849"/>
    <lineage>
        <taxon>Eukaryota</taxon>
        <taxon>Metazoa</taxon>
        <taxon>Chordata</taxon>
        <taxon>Craniata</taxon>
        <taxon>Vertebrata</taxon>
        <taxon>Euteleostomi</taxon>
        <taxon>Actinopterygii</taxon>
        <taxon>Neopterygii</taxon>
        <taxon>Teleostei</taxon>
        <taxon>Neoteleostei</taxon>
        <taxon>Acanthomorphata</taxon>
        <taxon>Gobiaria</taxon>
        <taxon>Gobiiformes</taxon>
        <taxon>Gobioidei</taxon>
        <taxon>Gobiidae</taxon>
        <taxon>Oxudercinae</taxon>
        <taxon>Periophthalmus</taxon>
    </lineage>
</organism>
<dbReference type="InterPro" id="IPR036991">
    <property type="entry name" value="Fe_hydrogenase_ssu_sf"/>
</dbReference>
<proteinExistence type="inferred from homology"/>
<reference evidence="3" key="1">
    <citation type="submission" date="2025-08" db="UniProtKB">
        <authorList>
            <consortium name="Ensembl"/>
        </authorList>
    </citation>
    <scope>IDENTIFICATION</scope>
</reference>
<dbReference type="Gene3D" id="4.10.260.20">
    <property type="entry name" value="Iron hydrogenase, small subunit"/>
    <property type="match status" value="1"/>
</dbReference>
<dbReference type="SUPFAM" id="SSF53920">
    <property type="entry name" value="Fe-only hydrogenase"/>
    <property type="match status" value="1"/>
</dbReference>
<dbReference type="InterPro" id="IPR009016">
    <property type="entry name" value="Fe_hydrogenase"/>
</dbReference>
<dbReference type="Pfam" id="PF02256">
    <property type="entry name" value="Fe_hyd_SSU"/>
    <property type="match status" value="1"/>
</dbReference>
<dbReference type="PANTHER" id="PTHR11615">
    <property type="entry name" value="NITRATE, FORMATE, IRON DEHYDROGENASE"/>
    <property type="match status" value="1"/>
</dbReference>
<dbReference type="InterPro" id="IPR050340">
    <property type="entry name" value="Cytosolic_Fe-S_CAF"/>
</dbReference>
<evidence type="ECO:0000313" key="4">
    <source>
        <dbReference type="Proteomes" id="UP000261520"/>
    </source>
</evidence>
<protein>
    <recommendedName>
        <fullName evidence="2">Iron hydrogenase small subunit domain-containing protein</fullName>
    </recommendedName>
</protein>
<dbReference type="SMART" id="SM00902">
    <property type="entry name" value="Fe_hyd_SSU"/>
    <property type="match status" value="1"/>
</dbReference>
<dbReference type="Pfam" id="PF02906">
    <property type="entry name" value="Fe_hyd_lg_C"/>
    <property type="match status" value="1"/>
</dbReference>
<reference evidence="3" key="2">
    <citation type="submission" date="2025-09" db="UniProtKB">
        <authorList>
            <consortium name="Ensembl"/>
        </authorList>
    </citation>
    <scope>IDENTIFICATION</scope>
</reference>
<dbReference type="Ensembl" id="ENSPMGT00000027107.1">
    <property type="protein sequence ID" value="ENSPMGP00000025453.1"/>
    <property type="gene ID" value="ENSPMGG00000020535.1"/>
</dbReference>
<evidence type="ECO:0000256" key="1">
    <source>
        <dbReference type="ARBA" id="ARBA00006596"/>
    </source>
</evidence>
<dbReference type="InterPro" id="IPR003149">
    <property type="entry name" value="Fe_hydrogenase_ssu"/>
</dbReference>
<dbReference type="STRING" id="409849.ENSPMGP00000025453"/>
<sequence length="448" mass="50512">MASHFSGVLQLTDLDDFITPSQECVKPVKVEKKQGKSVAKIQIEDDGSYIQVNQDGGKQKLERAKITLNDCLACSGCITSAESVLITQQSHEELFKVLRNNKINEKEQKVVVVSVSPQSRASLAAHYGLSSSETGRRLTTFLKNLGNNVYFHFISQKLLNFWRWICYAEKTHGEFILPYISSTRSPQQMMGSLVKCYFAEQQGLSPQQIYHVTVMPCFDKKLEASRPDFYLTNDETREVDCVITSGEVLKMLEEENVSLNDVTPMPLDILFSNVSENEYLSHAGGSSGGYLHHVFINAAKQLFGEEIKELSYKTLRNKDFQEITLERNGVVLLSFAAAYGFRNIQNLVQKLKRGKSPYHFVEVMACPSGCINGGGQVKPSSGQNPKELLQKVDELYKADLPVLPEDDTHVSELYETWLQSVGSERARELLHTQYHTVEKMTNGLTMKW</sequence>
<feature type="domain" description="Iron hydrogenase small subunit" evidence="2">
    <location>
        <begin position="382"/>
        <end position="438"/>
    </location>
</feature>
<dbReference type="Proteomes" id="UP000261520">
    <property type="component" value="Unplaced"/>
</dbReference>
<evidence type="ECO:0000313" key="3">
    <source>
        <dbReference type="Ensembl" id="ENSPMGP00000025453.1"/>
    </source>
</evidence>
<comment type="similarity">
    <text evidence="1">Belongs to the NARF family.</text>
</comment>
<evidence type="ECO:0000259" key="2">
    <source>
        <dbReference type="SMART" id="SM00902"/>
    </source>
</evidence>
<name>A0A3B4B7H9_9GOBI</name>
<keyword evidence="4" id="KW-1185">Reference proteome</keyword>